<sequence>MFDATFDAAYEKFRVGHKDTAVDKNGLIMAAIQSLHKKIREQERTLTEQEVRLREQERIIGLLSK</sequence>
<accession>A0A450SBQ5</accession>
<proteinExistence type="predicted"/>
<organism evidence="2">
    <name type="scientific">Candidatus Kentrum sp. DK</name>
    <dbReference type="NCBI Taxonomy" id="2126562"/>
    <lineage>
        <taxon>Bacteria</taxon>
        <taxon>Pseudomonadati</taxon>
        <taxon>Pseudomonadota</taxon>
        <taxon>Gammaproteobacteria</taxon>
        <taxon>Candidatus Kentrum</taxon>
    </lineage>
</organism>
<reference evidence="2" key="1">
    <citation type="submission" date="2019-02" db="EMBL/GenBank/DDBJ databases">
        <authorList>
            <person name="Gruber-Vodicka R. H."/>
            <person name="Seah K. B. B."/>
        </authorList>
    </citation>
    <scope>NUCLEOTIDE SEQUENCE</scope>
    <source>
        <strain evidence="2">BECK_DK161</strain>
    </source>
</reference>
<feature type="coiled-coil region" evidence="1">
    <location>
        <begin position="32"/>
        <end position="59"/>
    </location>
</feature>
<dbReference type="EMBL" id="CAADEY010000026">
    <property type="protein sequence ID" value="VFJ49608.1"/>
    <property type="molecule type" value="Genomic_DNA"/>
</dbReference>
<evidence type="ECO:0000256" key="1">
    <source>
        <dbReference type="SAM" id="Coils"/>
    </source>
</evidence>
<dbReference type="AlphaFoldDB" id="A0A450SBQ5"/>
<evidence type="ECO:0000313" key="2">
    <source>
        <dbReference type="EMBL" id="VFJ49608.1"/>
    </source>
</evidence>
<gene>
    <name evidence="2" type="ORF">BECKDK2373C_GA0170839_102639</name>
</gene>
<name>A0A450SBQ5_9GAMM</name>
<keyword evidence="1" id="KW-0175">Coiled coil</keyword>
<protein>
    <submittedName>
        <fullName evidence="2">Uncharacterized protein</fullName>
    </submittedName>
</protein>